<dbReference type="RefSeq" id="WP_186873382.1">
    <property type="nucleotide sequence ID" value="NZ_JACOOR010000002.1"/>
</dbReference>
<feature type="chain" id="PRO_5039240995" evidence="2">
    <location>
        <begin position="24"/>
        <end position="466"/>
    </location>
</feature>
<dbReference type="EMBL" id="JACOOR010000002">
    <property type="protein sequence ID" value="MBC5658676.1"/>
    <property type="molecule type" value="Genomic_DNA"/>
</dbReference>
<organism evidence="4 5">
    <name type="scientific">Anaerosacchariphilus hominis</name>
    <dbReference type="NCBI Taxonomy" id="2763017"/>
    <lineage>
        <taxon>Bacteria</taxon>
        <taxon>Bacillati</taxon>
        <taxon>Bacillota</taxon>
        <taxon>Clostridia</taxon>
        <taxon>Lachnospirales</taxon>
        <taxon>Lachnospiraceae</taxon>
        <taxon>Anaerosacchariphilus</taxon>
    </lineage>
</organism>
<evidence type="ECO:0000313" key="4">
    <source>
        <dbReference type="EMBL" id="MBC5658676.1"/>
    </source>
</evidence>
<dbReference type="InterPro" id="IPR040528">
    <property type="entry name" value="Lectin-like"/>
</dbReference>
<evidence type="ECO:0000259" key="3">
    <source>
        <dbReference type="SMART" id="SM00645"/>
    </source>
</evidence>
<dbReference type="Gene3D" id="3.90.70.10">
    <property type="entry name" value="Cysteine proteinases"/>
    <property type="match status" value="1"/>
</dbReference>
<keyword evidence="5" id="KW-1185">Reference proteome</keyword>
<dbReference type="Pfam" id="PF00112">
    <property type="entry name" value="Peptidase_C1"/>
    <property type="match status" value="1"/>
</dbReference>
<dbReference type="PANTHER" id="PTHR12411">
    <property type="entry name" value="CYSTEINE PROTEASE FAMILY C1-RELATED"/>
    <property type="match status" value="1"/>
</dbReference>
<sequence length="466" mass="51868">MKKAGRRLILLSLAAGCFLAVQHMDIQPTEEPVSGAALVESVLEERTERTAESLAIVREKEEVELPKRYDYREEGRSVPVRDQGQHGTCWAFAALTALETALMPEEQQDFSRDHLNYHNHFKMGTEEGGSYIMSVAYLTSWAGPVSEADDPYGDGVSPEDLAAVCHVQQVRMPGAKDYQAIKQTVYLYGGVESSLYMDFTDPAQDSAYYNEAHASYGYTGQEASNHDVVIIGWDDNYPAEYFNRPVTGDGAFICQNSWGSRFGEDGVFYVSYYDTNIGNDNVAYTGVEDAGNYDVLYQSDLCGWCGQIGYNTEKASFANVYEATGRQSLRAVGFYATGPDTEYRISLVPEFTDENELGRAEILQSGYLQYPGYYTIELPEPVTVEEGGRFAVVVQITTPDSQYPIAVEYASDELRDTVDLSDGEGYISADGALYWERVETTQKSNLCLKVYANEADTGEWKTGEKR</sequence>
<dbReference type="InterPro" id="IPR013128">
    <property type="entry name" value="Peptidase_C1A"/>
</dbReference>
<gene>
    <name evidence="4" type="ORF">H8S44_02630</name>
</gene>
<dbReference type="Proteomes" id="UP000649345">
    <property type="component" value="Unassembled WGS sequence"/>
</dbReference>
<dbReference type="Pfam" id="PF18560">
    <property type="entry name" value="Lectin_like"/>
    <property type="match status" value="1"/>
</dbReference>
<feature type="domain" description="Peptidase C1A papain C-terminal" evidence="3">
    <location>
        <begin position="65"/>
        <end position="295"/>
    </location>
</feature>
<reference evidence="4" key="1">
    <citation type="submission" date="2020-08" db="EMBL/GenBank/DDBJ databases">
        <title>Genome public.</title>
        <authorList>
            <person name="Liu C."/>
            <person name="Sun Q."/>
        </authorList>
    </citation>
    <scope>NUCLEOTIDE SEQUENCE</scope>
    <source>
        <strain evidence="4">NSJ-68</strain>
    </source>
</reference>
<evidence type="ECO:0000256" key="2">
    <source>
        <dbReference type="SAM" id="SignalP"/>
    </source>
</evidence>
<dbReference type="GO" id="GO:0008234">
    <property type="term" value="F:cysteine-type peptidase activity"/>
    <property type="evidence" value="ECO:0007669"/>
    <property type="project" value="InterPro"/>
</dbReference>
<protein>
    <submittedName>
        <fullName evidence="4">Peptidase C1</fullName>
    </submittedName>
</protein>
<evidence type="ECO:0000313" key="5">
    <source>
        <dbReference type="Proteomes" id="UP000649345"/>
    </source>
</evidence>
<dbReference type="GO" id="GO:0006508">
    <property type="term" value="P:proteolysis"/>
    <property type="evidence" value="ECO:0007669"/>
    <property type="project" value="InterPro"/>
</dbReference>
<comment type="similarity">
    <text evidence="1">Belongs to the peptidase C1 family.</text>
</comment>
<keyword evidence="2" id="KW-0732">Signal</keyword>
<dbReference type="InterPro" id="IPR038765">
    <property type="entry name" value="Papain-like_cys_pep_sf"/>
</dbReference>
<comment type="caution">
    <text evidence="4">The sequence shown here is derived from an EMBL/GenBank/DDBJ whole genome shotgun (WGS) entry which is preliminary data.</text>
</comment>
<dbReference type="InterPro" id="IPR000668">
    <property type="entry name" value="Peptidase_C1A_C"/>
</dbReference>
<dbReference type="InterPro" id="IPR000169">
    <property type="entry name" value="Pept_cys_AS"/>
</dbReference>
<dbReference type="SUPFAM" id="SSF54001">
    <property type="entry name" value="Cysteine proteinases"/>
    <property type="match status" value="1"/>
</dbReference>
<dbReference type="AlphaFoldDB" id="A0A923RLT4"/>
<feature type="signal peptide" evidence="2">
    <location>
        <begin position="1"/>
        <end position="23"/>
    </location>
</feature>
<evidence type="ECO:0000256" key="1">
    <source>
        <dbReference type="ARBA" id="ARBA00008455"/>
    </source>
</evidence>
<name>A0A923RLT4_9FIRM</name>
<dbReference type="SMART" id="SM00645">
    <property type="entry name" value="Pept_C1"/>
    <property type="match status" value="1"/>
</dbReference>
<dbReference type="CDD" id="cd02619">
    <property type="entry name" value="Peptidase_C1"/>
    <property type="match status" value="1"/>
</dbReference>
<proteinExistence type="inferred from homology"/>
<dbReference type="PROSITE" id="PS00139">
    <property type="entry name" value="THIOL_PROTEASE_CYS"/>
    <property type="match status" value="1"/>
</dbReference>
<accession>A0A923RLT4</accession>